<organism evidence="2 3">
    <name type="scientific">Sphingobium amiense</name>
    <dbReference type="NCBI Taxonomy" id="135719"/>
    <lineage>
        <taxon>Bacteria</taxon>
        <taxon>Pseudomonadati</taxon>
        <taxon>Pseudomonadota</taxon>
        <taxon>Alphaproteobacteria</taxon>
        <taxon>Sphingomonadales</taxon>
        <taxon>Sphingomonadaceae</taxon>
        <taxon>Sphingobium</taxon>
    </lineage>
</organism>
<accession>A0A494WBV6</accession>
<evidence type="ECO:0000313" key="2">
    <source>
        <dbReference type="EMBL" id="BBD98250.1"/>
    </source>
</evidence>
<dbReference type="KEGG" id="sami:SAMIE_1017510"/>
<sequence>MTTPLDKDGDHAPRHRPRREDLRLRLSPEDMAVFDAAIADMGFKGPHARQDWLRSQITGMAAQPKRSRGKVRPSHQRLPMAMPGGQEALALLGNVASDLRDMQRDLRRLREWLDRIDPVFIADEHRERVRNELPLAAQRVTADIGRIEARIGTRLEEAIDAIHKAVRP</sequence>
<keyword evidence="3" id="KW-1185">Reference proteome</keyword>
<name>A0A494WBV6_9SPHN</name>
<protein>
    <submittedName>
        <fullName evidence="2">Uncharacterized protein</fullName>
    </submittedName>
</protein>
<reference evidence="2 3" key="1">
    <citation type="submission" date="2018-05" db="EMBL/GenBank/DDBJ databases">
        <title>Complete Genome Sequence of the Nonylphenol-Degrading Bacterium Sphingobium amiense DSM 16289T.</title>
        <authorList>
            <person name="Ootsuka M."/>
            <person name="Nishizawa T."/>
            <person name="Ohta H."/>
        </authorList>
    </citation>
    <scope>NUCLEOTIDE SEQUENCE [LARGE SCALE GENOMIC DNA]</scope>
    <source>
        <strain evidence="2 3">DSM 16289</strain>
    </source>
</reference>
<evidence type="ECO:0000256" key="1">
    <source>
        <dbReference type="SAM" id="MobiDB-lite"/>
    </source>
</evidence>
<dbReference type="Proteomes" id="UP000279959">
    <property type="component" value="Chromosome"/>
</dbReference>
<evidence type="ECO:0000313" key="3">
    <source>
        <dbReference type="Proteomes" id="UP000279959"/>
    </source>
</evidence>
<dbReference type="AlphaFoldDB" id="A0A494WBV6"/>
<feature type="region of interest" description="Disordered" evidence="1">
    <location>
        <begin position="1"/>
        <end position="20"/>
    </location>
</feature>
<dbReference type="EMBL" id="AP018664">
    <property type="protein sequence ID" value="BBD98250.1"/>
    <property type="molecule type" value="Genomic_DNA"/>
</dbReference>
<gene>
    <name evidence="2" type="ORF">SAMIE_1017510</name>
</gene>
<proteinExistence type="predicted"/>
<dbReference type="RefSeq" id="WP_126516811.1">
    <property type="nucleotide sequence ID" value="NZ_AP018664.1"/>
</dbReference>